<reference evidence="1" key="1">
    <citation type="journal article" date="2019" name="bioRxiv">
        <title>The Genome of the Zebra Mussel, Dreissena polymorpha: A Resource for Invasive Species Research.</title>
        <authorList>
            <person name="McCartney M.A."/>
            <person name="Auch B."/>
            <person name="Kono T."/>
            <person name="Mallez S."/>
            <person name="Zhang Y."/>
            <person name="Obille A."/>
            <person name="Becker A."/>
            <person name="Abrahante J.E."/>
            <person name="Garbe J."/>
            <person name="Badalamenti J.P."/>
            <person name="Herman A."/>
            <person name="Mangelson H."/>
            <person name="Liachko I."/>
            <person name="Sullivan S."/>
            <person name="Sone E.D."/>
            <person name="Koren S."/>
            <person name="Silverstein K.A.T."/>
            <person name="Beckman K.B."/>
            <person name="Gohl D.M."/>
        </authorList>
    </citation>
    <scope>NUCLEOTIDE SEQUENCE</scope>
    <source>
        <strain evidence="1">Duluth1</strain>
        <tissue evidence="1">Whole animal</tissue>
    </source>
</reference>
<organism evidence="1 2">
    <name type="scientific">Dreissena polymorpha</name>
    <name type="common">Zebra mussel</name>
    <name type="synonym">Mytilus polymorpha</name>
    <dbReference type="NCBI Taxonomy" id="45954"/>
    <lineage>
        <taxon>Eukaryota</taxon>
        <taxon>Metazoa</taxon>
        <taxon>Spiralia</taxon>
        <taxon>Lophotrochozoa</taxon>
        <taxon>Mollusca</taxon>
        <taxon>Bivalvia</taxon>
        <taxon>Autobranchia</taxon>
        <taxon>Heteroconchia</taxon>
        <taxon>Euheterodonta</taxon>
        <taxon>Imparidentia</taxon>
        <taxon>Neoheterodontei</taxon>
        <taxon>Myida</taxon>
        <taxon>Dreissenoidea</taxon>
        <taxon>Dreissenidae</taxon>
        <taxon>Dreissena</taxon>
    </lineage>
</organism>
<gene>
    <name evidence="1" type="ORF">DPMN_146482</name>
</gene>
<reference evidence="1" key="2">
    <citation type="submission" date="2020-11" db="EMBL/GenBank/DDBJ databases">
        <authorList>
            <person name="McCartney M.A."/>
            <person name="Auch B."/>
            <person name="Kono T."/>
            <person name="Mallez S."/>
            <person name="Becker A."/>
            <person name="Gohl D.M."/>
            <person name="Silverstein K.A.T."/>
            <person name="Koren S."/>
            <person name="Bechman K.B."/>
            <person name="Herman A."/>
            <person name="Abrahante J.E."/>
            <person name="Garbe J."/>
        </authorList>
    </citation>
    <scope>NUCLEOTIDE SEQUENCE</scope>
    <source>
        <strain evidence="1">Duluth1</strain>
        <tissue evidence="1">Whole animal</tissue>
    </source>
</reference>
<accession>A0A9D4IZR8</accession>
<proteinExistence type="predicted"/>
<dbReference type="Proteomes" id="UP000828390">
    <property type="component" value="Unassembled WGS sequence"/>
</dbReference>
<name>A0A9D4IZR8_DREPO</name>
<protein>
    <submittedName>
        <fullName evidence="1">Uncharacterized protein</fullName>
    </submittedName>
</protein>
<comment type="caution">
    <text evidence="1">The sequence shown here is derived from an EMBL/GenBank/DDBJ whole genome shotgun (WGS) entry which is preliminary data.</text>
</comment>
<dbReference type="EMBL" id="JAIWYP010000007">
    <property type="protein sequence ID" value="KAH3792980.1"/>
    <property type="molecule type" value="Genomic_DNA"/>
</dbReference>
<evidence type="ECO:0000313" key="2">
    <source>
        <dbReference type="Proteomes" id="UP000828390"/>
    </source>
</evidence>
<dbReference type="AlphaFoldDB" id="A0A9D4IZR8"/>
<keyword evidence="2" id="KW-1185">Reference proteome</keyword>
<evidence type="ECO:0000313" key="1">
    <source>
        <dbReference type="EMBL" id="KAH3792980.1"/>
    </source>
</evidence>
<sequence length="58" mass="6776">MMFPTLCRIDGIQKNFWRRRETVWDIPAWRWLMCASFMMSLVKWAFGGSSNGNFVAAG</sequence>